<evidence type="ECO:0000256" key="1">
    <source>
        <dbReference type="ARBA" id="ARBA00022729"/>
    </source>
</evidence>
<proteinExistence type="predicted"/>
<dbReference type="Pfam" id="PF03968">
    <property type="entry name" value="LptD_N"/>
    <property type="match status" value="1"/>
</dbReference>
<dbReference type="AlphaFoldDB" id="A0A381DJ43"/>
<sequence length="158" mass="18477">MDKFKIKIAFFTILFSSILFAEQVEVTADNFFADEKNFYSDLKGNVVVKKGDYDTLWADSVRITFNEKKEPIKYFAKGNAKFKVLVNEKHYDGNADELTYIPQKQLYIMDGKAYLHEEETDKKVYGNIIEVNQINGTYEVKSKDKKPVRMIFQVEDKK</sequence>
<dbReference type="GO" id="GO:0017089">
    <property type="term" value="F:glycolipid transfer activity"/>
    <property type="evidence" value="ECO:0007669"/>
    <property type="project" value="TreeGrafter"/>
</dbReference>
<dbReference type="Proteomes" id="UP000254920">
    <property type="component" value="Unassembled WGS sequence"/>
</dbReference>
<keyword evidence="1" id="KW-0732">Signal</keyword>
<dbReference type="Gene3D" id="2.60.450.10">
    <property type="entry name" value="Lipopolysaccharide (LPS) transport protein A like domain"/>
    <property type="match status" value="1"/>
</dbReference>
<dbReference type="GO" id="GO:0030288">
    <property type="term" value="C:outer membrane-bounded periplasmic space"/>
    <property type="evidence" value="ECO:0007669"/>
    <property type="project" value="TreeGrafter"/>
</dbReference>
<dbReference type="STRING" id="32024.GCA_000788295_01273"/>
<organism evidence="3 4">
    <name type="scientific">Campylobacter sputorum subsp. sputorum</name>
    <dbReference type="NCBI Taxonomy" id="32024"/>
    <lineage>
        <taxon>Bacteria</taxon>
        <taxon>Pseudomonadati</taxon>
        <taxon>Campylobacterota</taxon>
        <taxon>Epsilonproteobacteria</taxon>
        <taxon>Campylobacterales</taxon>
        <taxon>Campylobacteraceae</taxon>
        <taxon>Campylobacter</taxon>
    </lineage>
</organism>
<name>A0A381DJ43_9BACT</name>
<dbReference type="GO" id="GO:0009279">
    <property type="term" value="C:cell outer membrane"/>
    <property type="evidence" value="ECO:0007669"/>
    <property type="project" value="TreeGrafter"/>
</dbReference>
<dbReference type="EMBL" id="UFVD01000001">
    <property type="protein sequence ID" value="SUX10655.1"/>
    <property type="molecule type" value="Genomic_DNA"/>
</dbReference>
<dbReference type="InterPro" id="IPR005653">
    <property type="entry name" value="OstA-like_N"/>
</dbReference>
<evidence type="ECO:0000259" key="2">
    <source>
        <dbReference type="Pfam" id="PF03968"/>
    </source>
</evidence>
<evidence type="ECO:0000313" key="4">
    <source>
        <dbReference type="Proteomes" id="UP000254920"/>
    </source>
</evidence>
<evidence type="ECO:0000313" key="3">
    <source>
        <dbReference type="EMBL" id="SUX10655.1"/>
    </source>
</evidence>
<dbReference type="OrthoDB" id="5373249at2"/>
<accession>A0A381DJ43</accession>
<dbReference type="GO" id="GO:0015920">
    <property type="term" value="P:lipopolysaccharide transport"/>
    <property type="evidence" value="ECO:0007669"/>
    <property type="project" value="TreeGrafter"/>
</dbReference>
<feature type="domain" description="Organic solvent tolerance-like N-terminal" evidence="2">
    <location>
        <begin position="25"/>
        <end position="134"/>
    </location>
</feature>
<dbReference type="PANTHER" id="PTHR36504:SF1">
    <property type="entry name" value="LIPOPOLYSACCHARIDE EXPORT SYSTEM PROTEIN LPTA"/>
    <property type="match status" value="1"/>
</dbReference>
<dbReference type="GeneID" id="93091284"/>
<dbReference type="PANTHER" id="PTHR36504">
    <property type="entry name" value="LIPOPOLYSACCHARIDE EXPORT SYSTEM PROTEIN LPTA"/>
    <property type="match status" value="1"/>
</dbReference>
<dbReference type="InterPro" id="IPR052037">
    <property type="entry name" value="LPS_export_LptA"/>
</dbReference>
<reference evidence="3 4" key="1">
    <citation type="submission" date="2018-06" db="EMBL/GenBank/DDBJ databases">
        <authorList>
            <consortium name="Pathogen Informatics"/>
            <person name="Doyle S."/>
        </authorList>
    </citation>
    <scope>NUCLEOTIDE SEQUENCE [LARGE SCALE GENOMIC DNA]</scope>
    <source>
        <strain evidence="3 4">NCTC12475</strain>
    </source>
</reference>
<protein>
    <submittedName>
        <fullName evidence="3">OstA family protein</fullName>
    </submittedName>
</protein>
<dbReference type="RefSeq" id="WP_089183041.1">
    <property type="nucleotide sequence ID" value="NZ_CP043427.1"/>
</dbReference>
<gene>
    <name evidence="3" type="ORF">NCTC12475_00853</name>
</gene>
<keyword evidence="4" id="KW-1185">Reference proteome</keyword>